<evidence type="ECO:0000313" key="3">
    <source>
        <dbReference type="Proteomes" id="UP000069940"/>
    </source>
</evidence>
<evidence type="ECO:0000256" key="1">
    <source>
        <dbReference type="SAM" id="MobiDB-lite"/>
    </source>
</evidence>
<feature type="compositionally biased region" description="Basic residues" evidence="1">
    <location>
        <begin position="11"/>
        <end position="20"/>
    </location>
</feature>
<protein>
    <recommendedName>
        <fullName evidence="4">CCHC-type domain-containing protein</fullName>
    </recommendedName>
</protein>
<sequence>MERSQQEPSKKLKPAKPKNHKEKEVPVKKDDYKYNESNKLPLYGVIIRWDKKVKYTNKDLLNKFESKLIPFRSLSKEADNDIAVKSLPRKPLPYIQRVYPSKAIVMFSNGESANKFVDLHQEDSGGFRVYIPMSFVSTLGVARFGKFNSKFSELQECFSEDYKVLQWRKRRLNDGKTEVTIAIQGSELPDSMNFKGETIPFELYKRKPSYCVRCLRYGHRTNDCMSKPRCGVCLPVKPKLTHRESKCGKIKRNPKIERCLFCGQGHSIGTEGCIEHVQQSEFKMNLVRHKMDYLSVLEKDILPAIRTTAVNSNRIWLD</sequence>
<feature type="compositionally biased region" description="Basic and acidic residues" evidence="1">
    <location>
        <begin position="1"/>
        <end position="10"/>
    </location>
</feature>
<name>A0ABM1Z4H9_AEDAL</name>
<dbReference type="RefSeq" id="XP_062703732.1">
    <property type="nucleotide sequence ID" value="XM_062847748.1"/>
</dbReference>
<keyword evidence="3" id="KW-1185">Reference proteome</keyword>
<feature type="region of interest" description="Disordered" evidence="1">
    <location>
        <begin position="1"/>
        <end position="30"/>
    </location>
</feature>
<proteinExistence type="predicted"/>
<organism evidence="2 3">
    <name type="scientific">Aedes albopictus</name>
    <name type="common">Asian tiger mosquito</name>
    <name type="synonym">Stegomyia albopicta</name>
    <dbReference type="NCBI Taxonomy" id="7160"/>
    <lineage>
        <taxon>Eukaryota</taxon>
        <taxon>Metazoa</taxon>
        <taxon>Ecdysozoa</taxon>
        <taxon>Arthropoda</taxon>
        <taxon>Hexapoda</taxon>
        <taxon>Insecta</taxon>
        <taxon>Pterygota</taxon>
        <taxon>Neoptera</taxon>
        <taxon>Endopterygota</taxon>
        <taxon>Diptera</taxon>
        <taxon>Nematocera</taxon>
        <taxon>Culicoidea</taxon>
        <taxon>Culicidae</taxon>
        <taxon>Culicinae</taxon>
        <taxon>Aedini</taxon>
        <taxon>Aedes</taxon>
        <taxon>Stegomyia</taxon>
    </lineage>
</organism>
<dbReference type="GeneID" id="109419589"/>
<evidence type="ECO:0000313" key="2">
    <source>
        <dbReference type="EnsemblMetazoa" id="AALFPA23_015017.P21768"/>
    </source>
</evidence>
<accession>A0ABM1Z4H9</accession>
<dbReference type="Proteomes" id="UP000069940">
    <property type="component" value="Unassembled WGS sequence"/>
</dbReference>
<dbReference type="EnsemblMetazoa" id="AALFPA23_015017.R21768">
    <property type="protein sequence ID" value="AALFPA23_015017.P21768"/>
    <property type="gene ID" value="AALFPA23_015017"/>
</dbReference>
<evidence type="ECO:0008006" key="4">
    <source>
        <dbReference type="Google" id="ProtNLM"/>
    </source>
</evidence>
<feature type="compositionally biased region" description="Basic and acidic residues" evidence="1">
    <location>
        <begin position="21"/>
        <end position="30"/>
    </location>
</feature>
<reference evidence="2" key="2">
    <citation type="submission" date="2025-05" db="UniProtKB">
        <authorList>
            <consortium name="EnsemblMetazoa"/>
        </authorList>
    </citation>
    <scope>IDENTIFICATION</scope>
    <source>
        <strain evidence="2">Foshan</strain>
    </source>
</reference>
<reference evidence="3" key="1">
    <citation type="journal article" date="2015" name="Proc. Natl. Acad. Sci. U.S.A.">
        <title>Genome sequence of the Asian Tiger mosquito, Aedes albopictus, reveals insights into its biology, genetics, and evolution.</title>
        <authorList>
            <person name="Chen X.G."/>
            <person name="Jiang X."/>
            <person name="Gu J."/>
            <person name="Xu M."/>
            <person name="Wu Y."/>
            <person name="Deng Y."/>
            <person name="Zhang C."/>
            <person name="Bonizzoni M."/>
            <person name="Dermauw W."/>
            <person name="Vontas J."/>
            <person name="Armbruster P."/>
            <person name="Huang X."/>
            <person name="Yang Y."/>
            <person name="Zhang H."/>
            <person name="He W."/>
            <person name="Peng H."/>
            <person name="Liu Y."/>
            <person name="Wu K."/>
            <person name="Chen J."/>
            <person name="Lirakis M."/>
            <person name="Topalis P."/>
            <person name="Van Leeuwen T."/>
            <person name="Hall A.B."/>
            <person name="Jiang X."/>
            <person name="Thorpe C."/>
            <person name="Mueller R.L."/>
            <person name="Sun C."/>
            <person name="Waterhouse R.M."/>
            <person name="Yan G."/>
            <person name="Tu Z.J."/>
            <person name="Fang X."/>
            <person name="James A.A."/>
        </authorList>
    </citation>
    <scope>NUCLEOTIDE SEQUENCE [LARGE SCALE GENOMIC DNA]</scope>
    <source>
        <strain evidence="3">Foshan</strain>
    </source>
</reference>